<dbReference type="Proteomes" id="UP000319255">
    <property type="component" value="Unassembled WGS sequence"/>
</dbReference>
<evidence type="ECO:0000259" key="1">
    <source>
        <dbReference type="Pfam" id="PF01510"/>
    </source>
</evidence>
<dbReference type="Gene3D" id="3.40.80.10">
    <property type="entry name" value="Peptidoglycan recognition protein-like"/>
    <property type="match status" value="1"/>
</dbReference>
<evidence type="ECO:0000313" key="3">
    <source>
        <dbReference type="Proteomes" id="UP000319255"/>
    </source>
</evidence>
<feature type="domain" description="N-acetylmuramoyl-L-alanine amidase" evidence="1">
    <location>
        <begin position="3"/>
        <end position="97"/>
    </location>
</feature>
<evidence type="ECO:0000313" key="2">
    <source>
        <dbReference type="EMBL" id="TPE47246.1"/>
    </source>
</evidence>
<dbReference type="InterPro" id="IPR002502">
    <property type="entry name" value="Amidase_domain"/>
</dbReference>
<accession>A0A501WND5</accession>
<dbReference type="EMBL" id="VFRP01000033">
    <property type="protein sequence ID" value="TPE47246.1"/>
    <property type="molecule type" value="Genomic_DNA"/>
</dbReference>
<comment type="caution">
    <text evidence="2">The sequence shown here is derived from an EMBL/GenBank/DDBJ whole genome shotgun (WGS) entry which is preliminary data.</text>
</comment>
<proteinExistence type="predicted"/>
<dbReference type="GO" id="GO:0008745">
    <property type="term" value="F:N-acetylmuramoyl-L-alanine amidase activity"/>
    <property type="evidence" value="ECO:0007669"/>
    <property type="project" value="InterPro"/>
</dbReference>
<feature type="non-terminal residue" evidence="2">
    <location>
        <position position="100"/>
    </location>
</feature>
<organism evidence="2 3">
    <name type="scientific">Amaricoccus solimangrovi</name>
    <dbReference type="NCBI Taxonomy" id="2589815"/>
    <lineage>
        <taxon>Bacteria</taxon>
        <taxon>Pseudomonadati</taxon>
        <taxon>Pseudomonadota</taxon>
        <taxon>Alphaproteobacteria</taxon>
        <taxon>Rhodobacterales</taxon>
        <taxon>Paracoccaceae</taxon>
        <taxon>Amaricoccus</taxon>
    </lineage>
</organism>
<dbReference type="Pfam" id="PF01510">
    <property type="entry name" value="Amidase_2"/>
    <property type="match status" value="1"/>
</dbReference>
<dbReference type="GO" id="GO:0009253">
    <property type="term" value="P:peptidoglycan catabolic process"/>
    <property type="evidence" value="ECO:0007669"/>
    <property type="project" value="InterPro"/>
</dbReference>
<sequence length="100" mass="10535">MGTSMKRVILHWTAGTNVVSALDRQHYHRIVDGEGSVFAGVWPIEANESIDPNGPVAYAAHTLNCNTGSIGVALCGMVGAVEAPFSPGLHPINELQLRAA</sequence>
<dbReference type="AlphaFoldDB" id="A0A501WND5"/>
<protein>
    <submittedName>
        <fullName evidence="2">N-acetylmuramoyl-L-alanine amidase</fullName>
    </submittedName>
</protein>
<reference evidence="2 3" key="1">
    <citation type="submission" date="2019-06" db="EMBL/GenBank/DDBJ databases">
        <title>A novel bacterium of genus Amaricoccus, isolated from marine sediment.</title>
        <authorList>
            <person name="Huang H."/>
            <person name="Mo K."/>
            <person name="Hu Y."/>
        </authorList>
    </citation>
    <scope>NUCLEOTIDE SEQUENCE [LARGE SCALE GENOMIC DNA]</scope>
    <source>
        <strain evidence="2 3">HB172011</strain>
    </source>
</reference>
<dbReference type="InterPro" id="IPR036505">
    <property type="entry name" value="Amidase/PGRP_sf"/>
</dbReference>
<dbReference type="SUPFAM" id="SSF55846">
    <property type="entry name" value="N-acetylmuramoyl-L-alanine amidase-like"/>
    <property type="match status" value="1"/>
</dbReference>
<name>A0A501WND5_9RHOB</name>
<gene>
    <name evidence="2" type="ORF">FJM51_20375</name>
</gene>
<keyword evidence="3" id="KW-1185">Reference proteome</keyword>